<evidence type="ECO:0000313" key="1">
    <source>
        <dbReference type="EMBL" id="CAK7347217.1"/>
    </source>
</evidence>
<dbReference type="Proteomes" id="UP001314170">
    <property type="component" value="Unassembled WGS sequence"/>
</dbReference>
<gene>
    <name evidence="1" type="ORF">DCAF_LOCUS19901</name>
</gene>
<protein>
    <submittedName>
        <fullName evidence="1">Uncharacterized protein</fullName>
    </submittedName>
</protein>
<dbReference type="EMBL" id="CAWUPB010001173">
    <property type="protein sequence ID" value="CAK7347217.1"/>
    <property type="molecule type" value="Genomic_DNA"/>
</dbReference>
<sequence>MAIHLARPHNVDLAAVLYIIEGLNCSEGQREFVTEHQLLKAHQQPLMEVDPKLNKWPRPAQQVVARWGGTMHAEEPRFCNLGTTTRQIRRTSDYAIYGSNA</sequence>
<keyword evidence="2" id="KW-1185">Reference proteome</keyword>
<comment type="caution">
    <text evidence="1">The sequence shown here is derived from an EMBL/GenBank/DDBJ whole genome shotgun (WGS) entry which is preliminary data.</text>
</comment>
<evidence type="ECO:0000313" key="2">
    <source>
        <dbReference type="Proteomes" id="UP001314170"/>
    </source>
</evidence>
<name>A0AAV1S9V9_9ROSI</name>
<organism evidence="1 2">
    <name type="scientific">Dovyalis caffra</name>
    <dbReference type="NCBI Taxonomy" id="77055"/>
    <lineage>
        <taxon>Eukaryota</taxon>
        <taxon>Viridiplantae</taxon>
        <taxon>Streptophyta</taxon>
        <taxon>Embryophyta</taxon>
        <taxon>Tracheophyta</taxon>
        <taxon>Spermatophyta</taxon>
        <taxon>Magnoliopsida</taxon>
        <taxon>eudicotyledons</taxon>
        <taxon>Gunneridae</taxon>
        <taxon>Pentapetalae</taxon>
        <taxon>rosids</taxon>
        <taxon>fabids</taxon>
        <taxon>Malpighiales</taxon>
        <taxon>Salicaceae</taxon>
        <taxon>Flacourtieae</taxon>
        <taxon>Dovyalis</taxon>
    </lineage>
</organism>
<proteinExistence type="predicted"/>
<dbReference type="AlphaFoldDB" id="A0AAV1S9V9"/>
<reference evidence="1 2" key="1">
    <citation type="submission" date="2024-01" db="EMBL/GenBank/DDBJ databases">
        <authorList>
            <person name="Waweru B."/>
        </authorList>
    </citation>
    <scope>NUCLEOTIDE SEQUENCE [LARGE SCALE GENOMIC DNA]</scope>
</reference>
<accession>A0AAV1S9V9</accession>